<sequence length="370" mass="40117">GYRCGILNKINVEITIPNPWNGSLTNLNVNEVYLPGVKGFESEDIGGPVYIQTENNGTTTAQALGHITNLFNDNSTGRKYFYYTPIEKVLSAGIIKLSTFQQANAGNTNVTQANSDNINVTMIKNSDRNNSRNLMNSKITDEKSIYVYAGSIIRVGSPNGARCTTNFPVIKPNGIIGILTAGHCAYANIDFNVYIRVKGKFEEIGDIPNMAVGDEDGNDYAFIELYTWIYGDPKACVLKPDRNGILQLVPITSIYSPNLGEYVCGFGAVNSYVCGEIVEINVAVKFWPERGSGPILVSGLNKIKTEKSKFFNKGDSGGPIITSEALAKAHAVGYIVGGIKEFGVAYYMPIEKSLKAMGGYSLIITDSCTS</sequence>
<dbReference type="Proteomes" id="UP000789920">
    <property type="component" value="Unassembled WGS sequence"/>
</dbReference>
<accession>A0ACA9M7G1</accession>
<protein>
    <submittedName>
        <fullName evidence="1">23969_t:CDS:1</fullName>
    </submittedName>
</protein>
<organism evidence="1 2">
    <name type="scientific">Racocetra persica</name>
    <dbReference type="NCBI Taxonomy" id="160502"/>
    <lineage>
        <taxon>Eukaryota</taxon>
        <taxon>Fungi</taxon>
        <taxon>Fungi incertae sedis</taxon>
        <taxon>Mucoromycota</taxon>
        <taxon>Glomeromycotina</taxon>
        <taxon>Glomeromycetes</taxon>
        <taxon>Diversisporales</taxon>
        <taxon>Gigasporaceae</taxon>
        <taxon>Racocetra</taxon>
    </lineage>
</organism>
<name>A0ACA9M7G1_9GLOM</name>
<feature type="non-terminal residue" evidence="1">
    <location>
        <position position="1"/>
    </location>
</feature>
<comment type="caution">
    <text evidence="1">The sequence shown here is derived from an EMBL/GenBank/DDBJ whole genome shotgun (WGS) entry which is preliminary data.</text>
</comment>
<evidence type="ECO:0000313" key="2">
    <source>
        <dbReference type="Proteomes" id="UP000789920"/>
    </source>
</evidence>
<keyword evidence="2" id="KW-1185">Reference proteome</keyword>
<dbReference type="EMBL" id="CAJVQC010006807">
    <property type="protein sequence ID" value="CAG8571526.1"/>
    <property type="molecule type" value="Genomic_DNA"/>
</dbReference>
<proteinExistence type="predicted"/>
<gene>
    <name evidence="1" type="ORF">RPERSI_LOCUS4775</name>
</gene>
<reference evidence="1" key="1">
    <citation type="submission" date="2021-06" db="EMBL/GenBank/DDBJ databases">
        <authorList>
            <person name="Kallberg Y."/>
            <person name="Tangrot J."/>
            <person name="Rosling A."/>
        </authorList>
    </citation>
    <scope>NUCLEOTIDE SEQUENCE</scope>
    <source>
        <strain evidence="1">MA461A</strain>
    </source>
</reference>
<evidence type="ECO:0000313" key="1">
    <source>
        <dbReference type="EMBL" id="CAG8571526.1"/>
    </source>
</evidence>